<dbReference type="EMBL" id="WKFB01000156">
    <property type="protein sequence ID" value="KAF6733521.1"/>
    <property type="molecule type" value="Genomic_DNA"/>
</dbReference>
<accession>A0A834FFX0</accession>
<gene>
    <name evidence="1" type="ORF">FQA47_017515</name>
</gene>
<organism evidence="1 2">
    <name type="scientific">Oryzias melastigma</name>
    <name type="common">Marine medaka</name>
    <dbReference type="NCBI Taxonomy" id="30732"/>
    <lineage>
        <taxon>Eukaryota</taxon>
        <taxon>Metazoa</taxon>
        <taxon>Chordata</taxon>
        <taxon>Craniata</taxon>
        <taxon>Vertebrata</taxon>
        <taxon>Euteleostomi</taxon>
        <taxon>Actinopterygii</taxon>
        <taxon>Neopterygii</taxon>
        <taxon>Teleostei</taxon>
        <taxon>Neoteleostei</taxon>
        <taxon>Acanthomorphata</taxon>
        <taxon>Ovalentaria</taxon>
        <taxon>Atherinomorphae</taxon>
        <taxon>Beloniformes</taxon>
        <taxon>Adrianichthyidae</taxon>
        <taxon>Oryziinae</taxon>
        <taxon>Oryzias</taxon>
    </lineage>
</organism>
<dbReference type="AlphaFoldDB" id="A0A834FFX0"/>
<evidence type="ECO:0000313" key="1">
    <source>
        <dbReference type="EMBL" id="KAF6733521.1"/>
    </source>
</evidence>
<comment type="caution">
    <text evidence="1">The sequence shown here is derived from an EMBL/GenBank/DDBJ whole genome shotgun (WGS) entry which is preliminary data.</text>
</comment>
<sequence>MHTDPDLIGLSTPPEFYRECSGSGDQISLFQSSTDVSRGNGGHLYHPGEGGRGGDAQMGQTVQVDLILPPPLTVSMPNLSETGGGMKRHLSLSSGSALTAKDCPPPGRLRAAELGLMLGGLGCGKPSLNPGGLPAFLSVLTGLGVLL</sequence>
<protein>
    <submittedName>
        <fullName evidence="1">Uncharacterized protein</fullName>
    </submittedName>
</protein>
<dbReference type="Proteomes" id="UP000646548">
    <property type="component" value="Unassembled WGS sequence"/>
</dbReference>
<reference evidence="1" key="1">
    <citation type="journal article" name="BMC Genomics">
        <title>Long-read sequencing and de novo genome assembly of marine medaka (Oryzias melastigma).</title>
        <authorList>
            <person name="Liang P."/>
            <person name="Saqib H.S.A."/>
            <person name="Ni X."/>
            <person name="Shen Y."/>
        </authorList>
    </citation>
    <scope>NUCLEOTIDE SEQUENCE</scope>
    <source>
        <strain evidence="1">Bigg-433</strain>
    </source>
</reference>
<evidence type="ECO:0000313" key="2">
    <source>
        <dbReference type="Proteomes" id="UP000646548"/>
    </source>
</evidence>
<proteinExistence type="predicted"/>
<name>A0A834FFX0_ORYME</name>